<dbReference type="Proteomes" id="UP001058072">
    <property type="component" value="Chromosome"/>
</dbReference>
<dbReference type="Proteomes" id="UP001058016">
    <property type="component" value="Chromosome"/>
</dbReference>
<name>A0A9Q9CGE1_9FIRM</name>
<dbReference type="PANTHER" id="PTHR11851">
    <property type="entry name" value="METALLOPROTEASE"/>
    <property type="match status" value="1"/>
</dbReference>
<accession>A0A9Q9CGE1</accession>
<reference evidence="3 4" key="1">
    <citation type="submission" date="2021-03" db="EMBL/GenBank/DDBJ databases">
        <title>Comparative Genomics and Metabolomics in the genus Turicibacter.</title>
        <authorList>
            <person name="Maki J."/>
            <person name="Looft T."/>
        </authorList>
    </citation>
    <scope>NUCLEOTIDE SEQUENCE</scope>
    <source>
        <strain evidence="3">ISU324</strain>
        <strain evidence="2 4">MMM721</strain>
    </source>
</reference>
<organism evidence="3 5">
    <name type="scientific">Turicibacter bilis</name>
    <dbReference type="NCBI Taxonomy" id="2735723"/>
    <lineage>
        <taxon>Bacteria</taxon>
        <taxon>Bacillati</taxon>
        <taxon>Bacillota</taxon>
        <taxon>Erysipelotrichia</taxon>
        <taxon>Erysipelotrichales</taxon>
        <taxon>Turicibacteraceae</taxon>
        <taxon>Turicibacter</taxon>
    </lineage>
</organism>
<gene>
    <name evidence="2" type="ORF">J0J69_04520</name>
    <name evidence="3" type="ORF">J0J70_10700</name>
</gene>
<evidence type="ECO:0000259" key="1">
    <source>
        <dbReference type="Pfam" id="PF05193"/>
    </source>
</evidence>
<dbReference type="EMBL" id="CP071250">
    <property type="protein sequence ID" value="UUF08075.1"/>
    <property type="molecule type" value="Genomic_DNA"/>
</dbReference>
<sequence length="424" mass="48650">MEVRQFDDLGYSLTTIKTDKFKTNLISVSFQSEINRETVTKRSLLPYVLRSATEKYPSKKEINTYLESLYGASLSTTVEKRGQTHNIKFYLSLANEKFLGNREPLLEEGVELLKDVILKPLVIDGGFKEQVVEIEKRLLKEYIESIYDDKVSYALQKLVENMCEGETFSINSIGYVDDLEQINGQTLMETYEQMLNENQVNITVVGDIDHDKVYEIFKNHFDFAHRSVNLQVVDHQDKEIEEVKVVKEEQDISQGKLNIGYRTHTRIGDEDYLPLLVFNGMFGGYAHSKLFMNVREKASLCYYCASRLDNYKGVMYVYSGIESQNYEKALKIIDEQLKDMVAGNFTDKEIDLAKKSLINSKLESMDQASGMMAHEALNKLLPTPLTVEEWVNQVNLVTAEQIVSVAKKIKEDTIFFLTGKEVTE</sequence>
<protein>
    <submittedName>
        <fullName evidence="3">Insulinase family protein</fullName>
    </submittedName>
</protein>
<dbReference type="EMBL" id="CP071249">
    <property type="protein sequence ID" value="UUF06852.1"/>
    <property type="molecule type" value="Genomic_DNA"/>
</dbReference>
<dbReference type="NCBIfam" id="NF047422">
    <property type="entry name" value="YfmF_fam"/>
    <property type="match status" value="1"/>
</dbReference>
<dbReference type="SUPFAM" id="SSF63411">
    <property type="entry name" value="LuxS/MPP-like metallohydrolase"/>
    <property type="match status" value="2"/>
</dbReference>
<evidence type="ECO:0000313" key="4">
    <source>
        <dbReference type="Proteomes" id="UP001058016"/>
    </source>
</evidence>
<evidence type="ECO:0000313" key="2">
    <source>
        <dbReference type="EMBL" id="UUF06852.1"/>
    </source>
</evidence>
<dbReference type="RefSeq" id="WP_055242006.1">
    <property type="nucleotide sequence ID" value="NZ_CP071249.1"/>
</dbReference>
<evidence type="ECO:0000313" key="3">
    <source>
        <dbReference type="EMBL" id="UUF08075.1"/>
    </source>
</evidence>
<proteinExistence type="predicted"/>
<dbReference type="Gene3D" id="3.30.830.10">
    <property type="entry name" value="Metalloenzyme, LuxS/M16 peptidase-like"/>
    <property type="match status" value="2"/>
</dbReference>
<evidence type="ECO:0000313" key="5">
    <source>
        <dbReference type="Proteomes" id="UP001058072"/>
    </source>
</evidence>
<dbReference type="AlphaFoldDB" id="A0A9Q9CGE1"/>
<dbReference type="InterPro" id="IPR011249">
    <property type="entry name" value="Metalloenz_LuxS/M16"/>
</dbReference>
<dbReference type="PANTHER" id="PTHR11851:SF186">
    <property type="entry name" value="INACTIVE METALLOPROTEASE YMFF-RELATED"/>
    <property type="match status" value="1"/>
</dbReference>
<feature type="domain" description="Peptidase M16 C-terminal" evidence="1">
    <location>
        <begin position="182"/>
        <end position="357"/>
    </location>
</feature>
<keyword evidence="4" id="KW-1185">Reference proteome</keyword>
<dbReference type="InterPro" id="IPR050361">
    <property type="entry name" value="MPP/UQCRC_Complex"/>
</dbReference>
<dbReference type="GO" id="GO:0046872">
    <property type="term" value="F:metal ion binding"/>
    <property type="evidence" value="ECO:0007669"/>
    <property type="project" value="InterPro"/>
</dbReference>
<dbReference type="Pfam" id="PF05193">
    <property type="entry name" value="Peptidase_M16_C"/>
    <property type="match status" value="1"/>
</dbReference>
<dbReference type="InterPro" id="IPR007863">
    <property type="entry name" value="Peptidase_M16_C"/>
</dbReference>